<keyword evidence="3" id="KW-1185">Reference proteome</keyword>
<dbReference type="PANTHER" id="PTHR38702:SF1">
    <property type="entry name" value="CALPONIN-HOMOLOGY (CH) DOMAIN-CONTAINING PROTEIN"/>
    <property type="match status" value="1"/>
</dbReference>
<feature type="region of interest" description="Disordered" evidence="1">
    <location>
        <begin position="445"/>
        <end position="471"/>
    </location>
</feature>
<evidence type="ECO:0000256" key="1">
    <source>
        <dbReference type="SAM" id="MobiDB-lite"/>
    </source>
</evidence>
<dbReference type="PANTHER" id="PTHR38702">
    <property type="entry name" value="CALPONIN-HOMOLOGY (CH) DOMAIN-CONTAINING PROTEIN"/>
    <property type="match status" value="1"/>
</dbReference>
<gene>
    <name evidence="2" type="ORF">GLOTRDRAFT_63954</name>
</gene>
<organism evidence="2 3">
    <name type="scientific">Gloeophyllum trabeum (strain ATCC 11539 / FP-39264 / Madison 617)</name>
    <name type="common">Brown rot fungus</name>
    <dbReference type="NCBI Taxonomy" id="670483"/>
    <lineage>
        <taxon>Eukaryota</taxon>
        <taxon>Fungi</taxon>
        <taxon>Dikarya</taxon>
        <taxon>Basidiomycota</taxon>
        <taxon>Agaricomycotina</taxon>
        <taxon>Agaricomycetes</taxon>
        <taxon>Gloeophyllales</taxon>
        <taxon>Gloeophyllaceae</taxon>
        <taxon>Gloeophyllum</taxon>
    </lineage>
</organism>
<dbReference type="HOGENOM" id="CLU_013928_0_0_1"/>
<feature type="region of interest" description="Disordered" evidence="1">
    <location>
        <begin position="1"/>
        <end position="57"/>
    </location>
</feature>
<dbReference type="Proteomes" id="UP000030669">
    <property type="component" value="Unassembled WGS sequence"/>
</dbReference>
<feature type="compositionally biased region" description="Polar residues" evidence="1">
    <location>
        <begin position="1"/>
        <end position="26"/>
    </location>
</feature>
<dbReference type="OrthoDB" id="2534759at2759"/>
<dbReference type="eggNOG" id="ENOG502S2SA">
    <property type="taxonomic scope" value="Eukaryota"/>
</dbReference>
<dbReference type="KEGG" id="gtr:GLOTRDRAFT_63954"/>
<feature type="region of interest" description="Disordered" evidence="1">
    <location>
        <begin position="270"/>
        <end position="308"/>
    </location>
</feature>
<dbReference type="EMBL" id="KB469306">
    <property type="protein sequence ID" value="EPQ53266.1"/>
    <property type="molecule type" value="Genomic_DNA"/>
</dbReference>
<evidence type="ECO:0000313" key="3">
    <source>
        <dbReference type="Proteomes" id="UP000030669"/>
    </source>
</evidence>
<name>S7Q011_GLOTA</name>
<proteinExistence type="predicted"/>
<protein>
    <submittedName>
        <fullName evidence="2">Uncharacterized protein</fullName>
    </submittedName>
</protein>
<sequence>MSDSSASTPALLTPESTGSSAPSSTAEIKKSRRQTAFYPNMNKSAKPQKPFSRSAAKRESVMALGSIEHLQHYFTKTGLSAQQETAGKQKKGLVPAIGGLQNISTQVANQLGHTELPPTPAVPQVERPAFPPYVKTFETNPEALRAGVVDDLISVAHAWELDDGPPAQHTDLALLGVKGEPTGNVDVLNLLKISTHAVRSVRNYLISLPDDSIVRIRDDFRPKVTPSKPIVKRQASPGNMQSDPLMMIRRAALEVLTVLRELEEKSRLPLSDDAYDAQSDHGSSSHDAGSHSRVASPSNLAEDTDHEDAEPAIAFSLVKVRGRDESIPVWEDDTVDMNDMSAEEMEKRERWDERLVLGGGWLYKQDIRMENLRKEKEAMQRYLDLVDDVLFGGRKNGRRGWERERASKSKGRRVSAGDVEGYMDSWSRRSSRRVVSAGMIDQMRDLTLSEEPEQMESLAEEEEGESVDEDELPEWAKRSAFENDPLGRAHAVLSELLPEHLRSKLPPAPPDRSALLLALSSGQLLCVSYNAGVRRSRKPWGFINKDEIHDILAMEQGLTAEEKAERNRTGWTYRRLDNLRLWSGGLKLRYSLPIHILPKPGVPLNLNVTPTPSPQPSPGLKTKFSSAELPFTFDTRTIARKDNGWEEMLETAVVKWANAVAEEQRGER</sequence>
<accession>S7Q011</accession>
<evidence type="ECO:0000313" key="2">
    <source>
        <dbReference type="EMBL" id="EPQ53266.1"/>
    </source>
</evidence>
<dbReference type="OMA" id="GWLYRQD"/>
<dbReference type="RefSeq" id="XP_007868538.1">
    <property type="nucleotide sequence ID" value="XM_007870347.1"/>
</dbReference>
<feature type="compositionally biased region" description="Low complexity" evidence="1">
    <location>
        <begin position="276"/>
        <end position="287"/>
    </location>
</feature>
<dbReference type="GeneID" id="19307580"/>
<feature type="compositionally biased region" description="Acidic residues" evidence="1">
    <location>
        <begin position="448"/>
        <end position="471"/>
    </location>
</feature>
<reference evidence="2 3" key="1">
    <citation type="journal article" date="2012" name="Science">
        <title>The Paleozoic origin of enzymatic lignin decomposition reconstructed from 31 fungal genomes.</title>
        <authorList>
            <person name="Floudas D."/>
            <person name="Binder M."/>
            <person name="Riley R."/>
            <person name="Barry K."/>
            <person name="Blanchette R.A."/>
            <person name="Henrissat B."/>
            <person name="Martinez A.T."/>
            <person name="Otillar R."/>
            <person name="Spatafora J.W."/>
            <person name="Yadav J.S."/>
            <person name="Aerts A."/>
            <person name="Benoit I."/>
            <person name="Boyd A."/>
            <person name="Carlson A."/>
            <person name="Copeland A."/>
            <person name="Coutinho P.M."/>
            <person name="de Vries R.P."/>
            <person name="Ferreira P."/>
            <person name="Findley K."/>
            <person name="Foster B."/>
            <person name="Gaskell J."/>
            <person name="Glotzer D."/>
            <person name="Gorecki P."/>
            <person name="Heitman J."/>
            <person name="Hesse C."/>
            <person name="Hori C."/>
            <person name="Igarashi K."/>
            <person name="Jurgens J.A."/>
            <person name="Kallen N."/>
            <person name="Kersten P."/>
            <person name="Kohler A."/>
            <person name="Kuees U."/>
            <person name="Kumar T.K.A."/>
            <person name="Kuo A."/>
            <person name="LaButti K."/>
            <person name="Larrondo L.F."/>
            <person name="Lindquist E."/>
            <person name="Ling A."/>
            <person name="Lombard V."/>
            <person name="Lucas S."/>
            <person name="Lundell T."/>
            <person name="Martin R."/>
            <person name="McLaughlin D.J."/>
            <person name="Morgenstern I."/>
            <person name="Morin E."/>
            <person name="Murat C."/>
            <person name="Nagy L.G."/>
            <person name="Nolan M."/>
            <person name="Ohm R.A."/>
            <person name="Patyshakuliyeva A."/>
            <person name="Rokas A."/>
            <person name="Ruiz-Duenas F.J."/>
            <person name="Sabat G."/>
            <person name="Salamov A."/>
            <person name="Samejima M."/>
            <person name="Schmutz J."/>
            <person name="Slot J.C."/>
            <person name="St John F."/>
            <person name="Stenlid J."/>
            <person name="Sun H."/>
            <person name="Sun S."/>
            <person name="Syed K."/>
            <person name="Tsang A."/>
            <person name="Wiebenga A."/>
            <person name="Young D."/>
            <person name="Pisabarro A."/>
            <person name="Eastwood D.C."/>
            <person name="Martin F."/>
            <person name="Cullen D."/>
            <person name="Grigoriev I.V."/>
            <person name="Hibbett D.S."/>
        </authorList>
    </citation>
    <scope>NUCLEOTIDE SEQUENCE [LARGE SCALE GENOMIC DNA]</scope>
    <source>
        <strain evidence="2 3">ATCC 11539</strain>
    </source>
</reference>
<dbReference type="AlphaFoldDB" id="S7Q011"/>